<dbReference type="NCBIfam" id="TIGR00674">
    <property type="entry name" value="dapA"/>
    <property type="match status" value="1"/>
</dbReference>
<comment type="pathway">
    <text evidence="2 12">Amino-acid biosynthesis; L-lysine biosynthesis via DAP pathway; (S)-tetrahydrodipicolinate from L-aspartate: step 3/4.</text>
</comment>
<dbReference type="InterPro" id="IPR005263">
    <property type="entry name" value="DapA"/>
</dbReference>
<dbReference type="EC" id="4.3.3.7" evidence="4 12"/>
<keyword evidence="15" id="KW-1185">Reference proteome</keyword>
<evidence type="ECO:0000256" key="6">
    <source>
        <dbReference type="ARBA" id="ARBA00022605"/>
    </source>
</evidence>
<evidence type="ECO:0000313" key="15">
    <source>
        <dbReference type="Proteomes" id="UP000734823"/>
    </source>
</evidence>
<keyword evidence="6 12" id="KW-0028">Amino-acid biosynthesis</keyword>
<keyword evidence="5 12" id="KW-0963">Cytoplasm</keyword>
<evidence type="ECO:0000256" key="10">
    <source>
        <dbReference type="ARBA" id="ARBA00023270"/>
    </source>
</evidence>
<protein>
    <recommendedName>
        <fullName evidence="4 12">4-hydroxy-tetrahydrodipicolinate synthase</fullName>
        <shortName evidence="12">HTPA synthase</shortName>
        <ecNumber evidence="4 12">4.3.3.7</ecNumber>
    </recommendedName>
</protein>
<evidence type="ECO:0000256" key="8">
    <source>
        <dbReference type="ARBA" id="ARBA00023154"/>
    </source>
</evidence>
<keyword evidence="7 12" id="KW-0220">Diaminopimelate biosynthesis</keyword>
<reference evidence="14 15" key="1">
    <citation type="submission" date="2020-06" db="EMBL/GenBank/DDBJ databases">
        <title>Actinokineospora xiongansis sp. nov., isolated from soil of Baiyangdian.</title>
        <authorList>
            <person name="Zhang X."/>
        </authorList>
    </citation>
    <scope>NUCLEOTIDE SEQUENCE [LARGE SCALE GENOMIC DNA]</scope>
    <source>
        <strain evidence="14 15">HBU206404</strain>
    </source>
</reference>
<dbReference type="PANTHER" id="PTHR12128">
    <property type="entry name" value="DIHYDRODIPICOLINATE SYNTHASE"/>
    <property type="match status" value="1"/>
</dbReference>
<name>A0ABR7LAY2_9PSEU</name>
<dbReference type="SMART" id="SM01130">
    <property type="entry name" value="DHDPS"/>
    <property type="match status" value="1"/>
</dbReference>
<evidence type="ECO:0000256" key="13">
    <source>
        <dbReference type="PIRNR" id="PIRNR001365"/>
    </source>
</evidence>
<comment type="catalytic activity">
    <reaction evidence="11 12">
        <text>L-aspartate 4-semialdehyde + pyruvate = (2S,4S)-4-hydroxy-2,3,4,5-tetrahydrodipicolinate + H2O + H(+)</text>
        <dbReference type="Rhea" id="RHEA:34171"/>
        <dbReference type="ChEBI" id="CHEBI:15361"/>
        <dbReference type="ChEBI" id="CHEBI:15377"/>
        <dbReference type="ChEBI" id="CHEBI:15378"/>
        <dbReference type="ChEBI" id="CHEBI:67139"/>
        <dbReference type="ChEBI" id="CHEBI:537519"/>
        <dbReference type="EC" id="4.3.3.7"/>
    </reaction>
</comment>
<evidence type="ECO:0000256" key="3">
    <source>
        <dbReference type="ARBA" id="ARBA00007592"/>
    </source>
</evidence>
<feature type="binding site" evidence="12">
    <location>
        <position position="46"/>
    </location>
    <ligand>
        <name>pyruvate</name>
        <dbReference type="ChEBI" id="CHEBI:15361"/>
    </ligand>
</feature>
<comment type="subcellular location">
    <subcellularLocation>
        <location evidence="12">Cytoplasm</location>
    </subcellularLocation>
</comment>
<evidence type="ECO:0000256" key="9">
    <source>
        <dbReference type="ARBA" id="ARBA00023239"/>
    </source>
</evidence>
<feature type="active site" description="Schiff-base intermediate with substrate" evidence="12">
    <location>
        <position position="161"/>
    </location>
</feature>
<dbReference type="EMBL" id="JABVED010000013">
    <property type="protein sequence ID" value="MBC6449881.1"/>
    <property type="molecule type" value="Genomic_DNA"/>
</dbReference>
<evidence type="ECO:0000256" key="4">
    <source>
        <dbReference type="ARBA" id="ARBA00012086"/>
    </source>
</evidence>
<evidence type="ECO:0000256" key="11">
    <source>
        <dbReference type="ARBA" id="ARBA00047836"/>
    </source>
</evidence>
<dbReference type="Pfam" id="PF00701">
    <property type="entry name" value="DHDPS"/>
    <property type="match status" value="1"/>
</dbReference>
<comment type="caution">
    <text evidence="14">The sequence shown here is derived from an EMBL/GenBank/DDBJ whole genome shotgun (WGS) entry which is preliminary data.</text>
</comment>
<dbReference type="PIRSF" id="PIRSF001365">
    <property type="entry name" value="DHDPS"/>
    <property type="match status" value="1"/>
</dbReference>
<feature type="site" description="Part of a proton relay during catalysis" evidence="12">
    <location>
        <position position="45"/>
    </location>
</feature>
<dbReference type="InterPro" id="IPR013785">
    <property type="entry name" value="Aldolase_TIM"/>
</dbReference>
<dbReference type="GO" id="GO:0008840">
    <property type="term" value="F:4-hydroxy-tetrahydrodipicolinate synthase activity"/>
    <property type="evidence" value="ECO:0007669"/>
    <property type="project" value="UniProtKB-EC"/>
</dbReference>
<evidence type="ECO:0000256" key="1">
    <source>
        <dbReference type="ARBA" id="ARBA00003294"/>
    </source>
</evidence>
<comment type="caution">
    <text evidence="12">Was originally thought to be a dihydrodipicolinate synthase (DHDPS), catalyzing the condensation of (S)-aspartate-beta-semialdehyde [(S)-ASA] and pyruvate to dihydrodipicolinate (DHDP). However, it was shown in E.coli that the product of the enzymatic reaction is not dihydrodipicolinate but in fact (4S)-4-hydroxy-2,3,4,5-tetrahydro-(2S)-dipicolinic acid (HTPA), and that the consecutive dehydration reaction leading to DHDP is not spontaneous but catalyzed by DapB.</text>
</comment>
<dbReference type="PANTHER" id="PTHR12128:SF66">
    <property type="entry name" value="4-HYDROXY-2-OXOGLUTARATE ALDOLASE, MITOCHONDRIAL"/>
    <property type="match status" value="1"/>
</dbReference>
<evidence type="ECO:0000256" key="7">
    <source>
        <dbReference type="ARBA" id="ARBA00022915"/>
    </source>
</evidence>
<evidence type="ECO:0000313" key="14">
    <source>
        <dbReference type="EMBL" id="MBC6449881.1"/>
    </source>
</evidence>
<dbReference type="HAMAP" id="MF_00418">
    <property type="entry name" value="DapA"/>
    <property type="match status" value="1"/>
</dbReference>
<dbReference type="InterPro" id="IPR002220">
    <property type="entry name" value="DapA-like"/>
</dbReference>
<dbReference type="Proteomes" id="UP000734823">
    <property type="component" value="Unassembled WGS sequence"/>
</dbReference>
<keyword evidence="9 12" id="KW-0456">Lyase</keyword>
<comment type="subunit">
    <text evidence="12">Homotetramer; dimer of dimers.</text>
</comment>
<dbReference type="Gene3D" id="3.20.20.70">
    <property type="entry name" value="Aldolase class I"/>
    <property type="match status" value="1"/>
</dbReference>
<dbReference type="PRINTS" id="PR00146">
    <property type="entry name" value="DHPICSNTHASE"/>
</dbReference>
<evidence type="ECO:0000256" key="12">
    <source>
        <dbReference type="HAMAP-Rule" id="MF_00418"/>
    </source>
</evidence>
<evidence type="ECO:0000256" key="2">
    <source>
        <dbReference type="ARBA" id="ARBA00005120"/>
    </source>
</evidence>
<dbReference type="RefSeq" id="WP_187222932.1">
    <property type="nucleotide sequence ID" value="NZ_JABVED010000013.1"/>
</dbReference>
<sequence length="292" mass="30085">MNLTGIFVPLITPFTADDQVDRRSLAALAHEVLTDGATGLVALGTTAEVATLDPQERATVIEICAEVARERHVPLIIGAGGNATAAAVRALNELPEAAAALTLVPPFTRPSEEGVVEHFRVLAKNSPVPLIVYNVPYRTALTLSAETVLRIAEIPGIIGTKHSVGALDAATIAILAHRPAGFAVLAGDDVLAGPLLALGAEGGILASAHVRTAAHVELVDAWAKGDVERARVLGHRLADLSAALFAEPNPAVIKAVLHDQGRIATPAVRLPLLPASASALASASARLAFDLP</sequence>
<proteinExistence type="inferred from homology"/>
<feature type="active site" description="Proton donor/acceptor" evidence="12">
    <location>
        <position position="133"/>
    </location>
</feature>
<comment type="similarity">
    <text evidence="3 12 13">Belongs to the DapA family.</text>
</comment>
<organism evidence="14 15">
    <name type="scientific">Actinokineospora xionganensis</name>
    <dbReference type="NCBI Taxonomy" id="2684470"/>
    <lineage>
        <taxon>Bacteria</taxon>
        <taxon>Bacillati</taxon>
        <taxon>Actinomycetota</taxon>
        <taxon>Actinomycetes</taxon>
        <taxon>Pseudonocardiales</taxon>
        <taxon>Pseudonocardiaceae</taxon>
        <taxon>Actinokineospora</taxon>
    </lineage>
</organism>
<keyword evidence="8 12" id="KW-0457">Lysine biosynthesis</keyword>
<feature type="binding site" evidence="12">
    <location>
        <position position="204"/>
    </location>
    <ligand>
        <name>pyruvate</name>
        <dbReference type="ChEBI" id="CHEBI:15361"/>
    </ligand>
</feature>
<dbReference type="SUPFAM" id="SSF51569">
    <property type="entry name" value="Aldolase"/>
    <property type="match status" value="1"/>
</dbReference>
<keyword evidence="10 12" id="KW-0704">Schiff base</keyword>
<evidence type="ECO:0000256" key="5">
    <source>
        <dbReference type="ARBA" id="ARBA00022490"/>
    </source>
</evidence>
<comment type="caution">
    <text evidence="12">Lacks conserved residue(s) required for the propagation of feature annotation.</text>
</comment>
<accession>A0ABR7LAY2</accession>
<gene>
    <name evidence="12 14" type="primary">dapA</name>
    <name evidence="14" type="ORF">GPZ80_22225</name>
</gene>
<comment type="function">
    <text evidence="1 12">Catalyzes the condensation of (S)-aspartate-beta-semialdehyde [(S)-ASA] and pyruvate to 4-hydroxy-tetrahydrodipicolinate (HTPA).</text>
</comment>